<dbReference type="Pfam" id="PF00583">
    <property type="entry name" value="Acetyltransf_1"/>
    <property type="match status" value="1"/>
</dbReference>
<name>A0A2P2DHC9_9LEPT</name>
<dbReference type="Gene3D" id="3.40.630.30">
    <property type="match status" value="1"/>
</dbReference>
<sequence>MIDSSDGLDSDALLGVKSKIVNQAEFRILSPHDTELISLITNWYHEEWKIPLDKSLAKIKSVLIDETQLQVVMTIDSVPIATGGIYNHVGLLDLQPKFKIHKHWLGLVYTIPEMRQKGYGALLCKQLEFLAKQRGFSELYLFSDTAVNLYVRLGWEEVEIVPFGSRLVTVMRKYCMGE</sequence>
<dbReference type="PROSITE" id="PS51186">
    <property type="entry name" value="GNAT"/>
    <property type="match status" value="1"/>
</dbReference>
<dbReference type="InterPro" id="IPR000182">
    <property type="entry name" value="GNAT_dom"/>
</dbReference>
<reference evidence="3" key="1">
    <citation type="journal article" date="2019" name="Microbiol. Immunol.">
        <title>Molecular and phenotypic characterization of Leptospira johnsonii sp. nov., Leptospira ellinghausenii sp. nov. and Leptospira ryugenii sp. nov. isolated from soil and water in Japan.</title>
        <authorList>
            <person name="Masuzawa T."/>
            <person name="Saito M."/>
            <person name="Nakao R."/>
            <person name="Nikaido Y."/>
            <person name="Matsumoto M."/>
            <person name="Ogawa M."/>
            <person name="Yokoyama M."/>
            <person name="Hidaka Y."/>
            <person name="Tomita J."/>
            <person name="Sakakibara K."/>
            <person name="Suzuki K."/>
            <person name="Yasuda S."/>
            <person name="Sato H."/>
            <person name="Yamaguchi M."/>
            <person name="Yoshida S.I."/>
            <person name="Koizumi N."/>
            <person name="Kawamura Y."/>
        </authorList>
    </citation>
    <scope>NUCLEOTIDE SEQUENCE [LARGE SCALE GENOMIC DNA]</scope>
    <source>
        <strain evidence="3">E18</strain>
    </source>
</reference>
<keyword evidence="3" id="KW-1185">Reference proteome</keyword>
<protein>
    <recommendedName>
        <fullName evidence="1">N-acetyltransferase domain-containing protein</fullName>
    </recommendedName>
</protein>
<proteinExistence type="predicted"/>
<dbReference type="EMBL" id="BFAZ01000009">
    <property type="protein sequence ID" value="GBF44046.1"/>
    <property type="molecule type" value="Genomic_DNA"/>
</dbReference>
<feature type="domain" description="N-acetyltransferase" evidence="1">
    <location>
        <begin position="24"/>
        <end position="176"/>
    </location>
</feature>
<evidence type="ECO:0000259" key="1">
    <source>
        <dbReference type="PROSITE" id="PS51186"/>
    </source>
</evidence>
<dbReference type="RefSeq" id="WP_245918495.1">
    <property type="nucleotide sequence ID" value="NZ_BFAZ01000009.1"/>
</dbReference>
<accession>A0A2P2DHC9</accession>
<dbReference type="CDD" id="cd04301">
    <property type="entry name" value="NAT_SF"/>
    <property type="match status" value="1"/>
</dbReference>
<dbReference type="SUPFAM" id="SSF55729">
    <property type="entry name" value="Acyl-CoA N-acyltransferases (Nat)"/>
    <property type="match status" value="1"/>
</dbReference>
<gene>
    <name evidence="2" type="ORF">LPTSP2_33490</name>
</gene>
<comment type="caution">
    <text evidence="2">The sequence shown here is derived from an EMBL/GenBank/DDBJ whole genome shotgun (WGS) entry which is preliminary data.</text>
</comment>
<organism evidence="2 3">
    <name type="scientific">Leptospira ellinghausenii</name>
    <dbReference type="NCBI Taxonomy" id="1917822"/>
    <lineage>
        <taxon>Bacteria</taxon>
        <taxon>Pseudomonadati</taxon>
        <taxon>Spirochaetota</taxon>
        <taxon>Spirochaetia</taxon>
        <taxon>Leptospirales</taxon>
        <taxon>Leptospiraceae</taxon>
        <taxon>Leptospira</taxon>
    </lineage>
</organism>
<dbReference type="InterPro" id="IPR016181">
    <property type="entry name" value="Acyl_CoA_acyltransferase"/>
</dbReference>
<dbReference type="AlphaFoldDB" id="A0A2P2DHC9"/>
<dbReference type="GO" id="GO:0016747">
    <property type="term" value="F:acyltransferase activity, transferring groups other than amino-acyl groups"/>
    <property type="evidence" value="ECO:0007669"/>
    <property type="project" value="InterPro"/>
</dbReference>
<dbReference type="Proteomes" id="UP000245206">
    <property type="component" value="Unassembled WGS sequence"/>
</dbReference>
<evidence type="ECO:0000313" key="3">
    <source>
        <dbReference type="Proteomes" id="UP000245206"/>
    </source>
</evidence>
<evidence type="ECO:0000313" key="2">
    <source>
        <dbReference type="EMBL" id="GBF44046.1"/>
    </source>
</evidence>